<dbReference type="InterPro" id="IPR036250">
    <property type="entry name" value="AcylCo_DH-like_C"/>
</dbReference>
<dbReference type="SUPFAM" id="SSF56645">
    <property type="entry name" value="Acyl-CoA dehydrogenase NM domain-like"/>
    <property type="match status" value="1"/>
</dbReference>
<comment type="caution">
    <text evidence="8">The sequence shown here is derived from an EMBL/GenBank/DDBJ whole genome shotgun (WGS) entry which is preliminary data.</text>
</comment>
<evidence type="ECO:0008006" key="10">
    <source>
        <dbReference type="Google" id="ProtNLM"/>
    </source>
</evidence>
<keyword evidence="3" id="KW-0285">Flavoprotein</keyword>
<keyword evidence="9" id="KW-1185">Reference proteome</keyword>
<evidence type="ECO:0000256" key="5">
    <source>
        <dbReference type="ARBA" id="ARBA00023002"/>
    </source>
</evidence>
<dbReference type="Gene3D" id="2.40.110.10">
    <property type="entry name" value="Butyryl-CoA Dehydrogenase, subunit A, domain 2"/>
    <property type="match status" value="1"/>
</dbReference>
<comment type="similarity">
    <text evidence="2">Belongs to the acyl-CoA oxidase family.</text>
</comment>
<dbReference type="Pfam" id="PF22924">
    <property type="entry name" value="ACOX_C_alpha1"/>
    <property type="match status" value="1"/>
</dbReference>
<evidence type="ECO:0000259" key="7">
    <source>
        <dbReference type="Pfam" id="PF22924"/>
    </source>
</evidence>
<evidence type="ECO:0000256" key="1">
    <source>
        <dbReference type="ARBA" id="ARBA00001974"/>
    </source>
</evidence>
<dbReference type="GO" id="GO:0003997">
    <property type="term" value="F:acyl-CoA oxidase activity"/>
    <property type="evidence" value="ECO:0007669"/>
    <property type="project" value="InterPro"/>
</dbReference>
<dbReference type="InterPro" id="IPR012258">
    <property type="entry name" value="Acyl-CoA_oxidase"/>
</dbReference>
<dbReference type="Pfam" id="PF01756">
    <property type="entry name" value="ACOX"/>
    <property type="match status" value="1"/>
</dbReference>
<protein>
    <recommendedName>
        <fullName evidence="10">Acyl-CoA oxidase</fullName>
    </recommendedName>
</protein>
<dbReference type="AlphaFoldDB" id="A0A917KUD4"/>
<dbReference type="SUPFAM" id="SSF47203">
    <property type="entry name" value="Acyl-CoA dehydrogenase C-terminal domain-like"/>
    <property type="match status" value="2"/>
</dbReference>
<sequence>MSSAPPPAAAHEALRQFVDGPCDPSFLSALHKALAADPGAHGVRSERLLRRLRALGEELPPARRLFEDPARLAALHAWTAVADPGLCMTALVHYLLCLGSMAQLSDDPAALETRMAALESGRTKGVYLITEVGQANSHLATATRAEFDPASGEFVLHTPDPGAVKFCGAGSRTVPQTGVVLARLYAGGVDRGVFAFVADITDEHGPLPGIEMSSGLELGALPLDYVHLRFHTVRLPFAHWLGDGARIDGDGTFHDPAGSPDRRLQRTLRVGQGLWATMPAVAAATCRQSAVQAVNYARQRRTQGRLAPGAPLLGYRSQQRAVLGALADAFALTCAARRTSGMWADALKASDAPRADTAMGLSPWAAVSAPLAAYKALAVRTAARVAADCQRHCGFSGHLDINGLAGYHGFHHAFDTAGGDSQLILYDVGRTLVEQYVPAQAQAQAAPGAPSPDSPLWWPALARRHEHLLTEHLRRLHDLRAQEAADPFDLWNPLLEDAGLLGELHATRLMADDVAHTLARTTDPALTRAIAPLAALHGVTTARRWAGSLLTRGALRPADVDALTAAADRLCDEILPHLPLLTEAFAFPDDIVAAPLAAADVNAATDAGLTWTPGGTA</sequence>
<gene>
    <name evidence="8" type="ORF">GCM10012282_28310</name>
</gene>
<dbReference type="InterPro" id="IPR046373">
    <property type="entry name" value="Acyl-CoA_Oxase/DH_mid-dom_sf"/>
</dbReference>
<evidence type="ECO:0000256" key="4">
    <source>
        <dbReference type="ARBA" id="ARBA00022827"/>
    </source>
</evidence>
<evidence type="ECO:0000259" key="6">
    <source>
        <dbReference type="Pfam" id="PF01756"/>
    </source>
</evidence>
<dbReference type="Proteomes" id="UP000625682">
    <property type="component" value="Unassembled WGS sequence"/>
</dbReference>
<evidence type="ECO:0000256" key="2">
    <source>
        <dbReference type="ARBA" id="ARBA00006288"/>
    </source>
</evidence>
<keyword evidence="4" id="KW-0274">FAD</keyword>
<dbReference type="InterPro" id="IPR009100">
    <property type="entry name" value="AcylCoA_DH/oxidase_NM_dom_sf"/>
</dbReference>
<dbReference type="GO" id="GO:0005504">
    <property type="term" value="F:fatty acid binding"/>
    <property type="evidence" value="ECO:0007669"/>
    <property type="project" value="TreeGrafter"/>
</dbReference>
<feature type="domain" description="Acyl-CoA oxidase C-terminal" evidence="6">
    <location>
        <begin position="466"/>
        <end position="600"/>
    </location>
</feature>
<evidence type="ECO:0000313" key="9">
    <source>
        <dbReference type="Proteomes" id="UP000625682"/>
    </source>
</evidence>
<keyword evidence="5" id="KW-0560">Oxidoreductase</keyword>
<dbReference type="GO" id="GO:0071949">
    <property type="term" value="F:FAD binding"/>
    <property type="evidence" value="ECO:0007669"/>
    <property type="project" value="InterPro"/>
</dbReference>
<dbReference type="PANTHER" id="PTHR10909">
    <property type="entry name" value="ELECTRON TRANSPORT OXIDOREDUCTASE"/>
    <property type="match status" value="1"/>
</dbReference>
<dbReference type="GO" id="GO:0033540">
    <property type="term" value="P:fatty acid beta-oxidation using acyl-CoA oxidase"/>
    <property type="evidence" value="ECO:0007669"/>
    <property type="project" value="TreeGrafter"/>
</dbReference>
<dbReference type="InterPro" id="IPR055060">
    <property type="entry name" value="ACOX_C_alpha1"/>
</dbReference>
<dbReference type="PANTHER" id="PTHR10909:SF382">
    <property type="entry name" value="ACYL-COENZYME A OXIDASE"/>
    <property type="match status" value="1"/>
</dbReference>
<dbReference type="InterPro" id="IPR002655">
    <property type="entry name" value="Acyl-CoA_oxidase_C"/>
</dbReference>
<dbReference type="Gene3D" id="1.20.140.10">
    <property type="entry name" value="Butyryl-CoA Dehydrogenase, subunit A, domain 3"/>
    <property type="match status" value="2"/>
</dbReference>
<comment type="cofactor">
    <cofactor evidence="1">
        <name>FAD</name>
        <dbReference type="ChEBI" id="CHEBI:57692"/>
    </cofactor>
</comment>
<accession>A0A917KUD4</accession>
<name>A0A917KUD4_9ACTN</name>
<evidence type="ECO:0000313" key="8">
    <source>
        <dbReference type="EMBL" id="GGJ30004.1"/>
    </source>
</evidence>
<dbReference type="GO" id="GO:0055088">
    <property type="term" value="P:lipid homeostasis"/>
    <property type="evidence" value="ECO:0007669"/>
    <property type="project" value="TreeGrafter"/>
</dbReference>
<reference evidence="8" key="1">
    <citation type="journal article" date="2014" name="Int. J. Syst. Evol. Microbiol.">
        <title>Complete genome sequence of Corynebacterium casei LMG S-19264T (=DSM 44701T), isolated from a smear-ripened cheese.</title>
        <authorList>
            <consortium name="US DOE Joint Genome Institute (JGI-PGF)"/>
            <person name="Walter F."/>
            <person name="Albersmeier A."/>
            <person name="Kalinowski J."/>
            <person name="Ruckert C."/>
        </authorList>
    </citation>
    <scope>NUCLEOTIDE SEQUENCE</scope>
    <source>
        <strain evidence="8">CGMCC 4.7272</strain>
    </source>
</reference>
<organism evidence="8 9">
    <name type="scientific">Streptomyces lacrimifluminis</name>
    <dbReference type="NCBI Taxonomy" id="1500077"/>
    <lineage>
        <taxon>Bacteria</taxon>
        <taxon>Bacillati</taxon>
        <taxon>Actinomycetota</taxon>
        <taxon>Actinomycetes</taxon>
        <taxon>Kitasatosporales</taxon>
        <taxon>Streptomycetaceae</taxon>
        <taxon>Streptomyces</taxon>
    </lineage>
</organism>
<dbReference type="RefSeq" id="WP_189147673.1">
    <property type="nucleotide sequence ID" value="NZ_BAABER010000008.1"/>
</dbReference>
<proteinExistence type="inferred from homology"/>
<dbReference type="EMBL" id="BMMU01000007">
    <property type="protein sequence ID" value="GGJ30004.1"/>
    <property type="molecule type" value="Genomic_DNA"/>
</dbReference>
<reference evidence="8" key="2">
    <citation type="submission" date="2020-09" db="EMBL/GenBank/DDBJ databases">
        <authorList>
            <person name="Sun Q."/>
            <person name="Zhou Y."/>
        </authorList>
    </citation>
    <scope>NUCLEOTIDE SEQUENCE</scope>
    <source>
        <strain evidence="8">CGMCC 4.7272</strain>
    </source>
</reference>
<evidence type="ECO:0000256" key="3">
    <source>
        <dbReference type="ARBA" id="ARBA00022630"/>
    </source>
</evidence>
<feature type="domain" description="Acyl-CoA oxidase C-alpha1" evidence="7">
    <location>
        <begin position="278"/>
        <end position="433"/>
    </location>
</feature>